<feature type="region of interest" description="Disordered" evidence="1">
    <location>
        <begin position="170"/>
        <end position="223"/>
    </location>
</feature>
<protein>
    <recommendedName>
        <fullName evidence="4">Brf1 TBP-binding domain-containing protein</fullName>
    </recommendedName>
</protein>
<reference evidence="2 3" key="1">
    <citation type="submission" date="2024-04" db="EMBL/GenBank/DDBJ databases">
        <title>Genome assembly C_amara_ONT_v2.</title>
        <authorList>
            <person name="Yant L."/>
            <person name="Moore C."/>
            <person name="Slenker M."/>
        </authorList>
    </citation>
    <scope>NUCLEOTIDE SEQUENCE [LARGE SCALE GENOMIC DNA]</scope>
    <source>
        <tissue evidence="2">Leaf</tissue>
    </source>
</reference>
<evidence type="ECO:0000313" key="3">
    <source>
        <dbReference type="Proteomes" id="UP001558713"/>
    </source>
</evidence>
<evidence type="ECO:0000256" key="1">
    <source>
        <dbReference type="SAM" id="MobiDB-lite"/>
    </source>
</evidence>
<feature type="compositionally biased region" description="Acidic residues" evidence="1">
    <location>
        <begin position="200"/>
        <end position="223"/>
    </location>
</feature>
<gene>
    <name evidence="2" type="ORF">V5N11_008867</name>
</gene>
<proteinExistence type="predicted"/>
<organism evidence="2 3">
    <name type="scientific">Cardamine amara subsp. amara</name>
    <dbReference type="NCBI Taxonomy" id="228776"/>
    <lineage>
        <taxon>Eukaryota</taxon>
        <taxon>Viridiplantae</taxon>
        <taxon>Streptophyta</taxon>
        <taxon>Embryophyta</taxon>
        <taxon>Tracheophyta</taxon>
        <taxon>Spermatophyta</taxon>
        <taxon>Magnoliopsida</taxon>
        <taxon>eudicotyledons</taxon>
        <taxon>Gunneridae</taxon>
        <taxon>Pentapetalae</taxon>
        <taxon>rosids</taxon>
        <taxon>malvids</taxon>
        <taxon>Brassicales</taxon>
        <taxon>Brassicaceae</taxon>
        <taxon>Cardamineae</taxon>
        <taxon>Cardamine</taxon>
    </lineage>
</organism>
<dbReference type="Gene3D" id="1.20.5.650">
    <property type="entry name" value="Single helix bin"/>
    <property type="match status" value="1"/>
</dbReference>
<keyword evidence="3" id="KW-1185">Reference proteome</keyword>
<feature type="compositionally biased region" description="Polar residues" evidence="1">
    <location>
        <begin position="106"/>
        <end position="123"/>
    </location>
</feature>
<evidence type="ECO:0008006" key="4">
    <source>
        <dbReference type="Google" id="ProtNLM"/>
    </source>
</evidence>
<dbReference type="Proteomes" id="UP001558713">
    <property type="component" value="Unassembled WGS sequence"/>
</dbReference>
<evidence type="ECO:0000313" key="2">
    <source>
        <dbReference type="EMBL" id="KAL1195105.1"/>
    </source>
</evidence>
<dbReference type="EMBL" id="JBANAX010000735">
    <property type="protein sequence ID" value="KAL1195105.1"/>
    <property type="molecule type" value="Genomic_DNA"/>
</dbReference>
<feature type="region of interest" description="Disordered" evidence="1">
    <location>
        <begin position="88"/>
        <end position="130"/>
    </location>
</feature>
<name>A0ABD1A1C4_CARAN</name>
<accession>A0ABD1A1C4</accession>
<comment type="caution">
    <text evidence="2">The sequence shown here is derived from an EMBL/GenBank/DDBJ whole genome shotgun (WGS) entry which is preliminary data.</text>
</comment>
<sequence length="223" mass="24901">MVEKSAKLSSKNTTPLEIISQALVSKPLARNLKVCGNKGPFPSRKSDGDLTKNLSDISEAEVAGYLNNKKEYLLKKIAWELMNPESQKGNWTKVTTGKKKDPANKTAPSKKTSATITKSNGESDNQKRPNLEINYDVLDKLFDAGNSPKRVKLEKPLVVGDQVKYSKQSCEESLSQGSEEEEPDWNDGCSNEDAYRGDEECYGDEDLEFEDQDEEEDNEGVIW</sequence>
<dbReference type="AlphaFoldDB" id="A0ABD1A1C4"/>